<evidence type="ECO:0000256" key="2">
    <source>
        <dbReference type="ARBA" id="ARBA00023125"/>
    </source>
</evidence>
<protein>
    <submittedName>
        <fullName evidence="4">Uncharacterized protein</fullName>
    </submittedName>
</protein>
<accession>A0A0U3NJ36</accession>
<dbReference type="Gene3D" id="2.60.120.10">
    <property type="entry name" value="Jelly Rolls"/>
    <property type="match status" value="1"/>
</dbReference>
<dbReference type="InterPro" id="IPR018490">
    <property type="entry name" value="cNMP-bd_dom_sf"/>
</dbReference>
<dbReference type="PROSITE" id="PS51063">
    <property type="entry name" value="HTH_CRP_2"/>
    <property type="match status" value="1"/>
</dbReference>
<dbReference type="InterPro" id="IPR014710">
    <property type="entry name" value="RmlC-like_jellyroll"/>
</dbReference>
<organism evidence="4 5">
    <name type="scientific">Roseateles depolymerans</name>
    <dbReference type="NCBI Taxonomy" id="76731"/>
    <lineage>
        <taxon>Bacteria</taxon>
        <taxon>Pseudomonadati</taxon>
        <taxon>Pseudomonadota</taxon>
        <taxon>Betaproteobacteria</taxon>
        <taxon>Burkholderiales</taxon>
        <taxon>Sphaerotilaceae</taxon>
        <taxon>Roseateles</taxon>
    </lineage>
</organism>
<dbReference type="InterPro" id="IPR012318">
    <property type="entry name" value="HTH_CRP"/>
</dbReference>
<dbReference type="STRING" id="76731.RD2015_3966"/>
<dbReference type="InterPro" id="IPR036388">
    <property type="entry name" value="WH-like_DNA-bd_sf"/>
</dbReference>
<dbReference type="GO" id="GO:0003677">
    <property type="term" value="F:DNA binding"/>
    <property type="evidence" value="ECO:0007669"/>
    <property type="project" value="UniProtKB-KW"/>
</dbReference>
<dbReference type="GO" id="GO:0006355">
    <property type="term" value="P:regulation of DNA-templated transcription"/>
    <property type="evidence" value="ECO:0007669"/>
    <property type="project" value="InterPro"/>
</dbReference>
<dbReference type="InterPro" id="IPR036390">
    <property type="entry name" value="WH_DNA-bd_sf"/>
</dbReference>
<keyword evidence="2" id="KW-0238">DNA-binding</keyword>
<dbReference type="KEGG" id="rdp:RD2015_3966"/>
<dbReference type="SMART" id="SM00419">
    <property type="entry name" value="HTH_CRP"/>
    <property type="match status" value="1"/>
</dbReference>
<name>A0A0U3NJ36_9BURK</name>
<reference evidence="4 5" key="1">
    <citation type="submission" date="2015-12" db="EMBL/GenBank/DDBJ databases">
        <title>Complete genome of Roseateles depolymerans KCTC 42856.</title>
        <authorList>
            <person name="Kim K.M."/>
        </authorList>
    </citation>
    <scope>NUCLEOTIDE SEQUENCE [LARGE SCALE GENOMIC DNA]</scope>
    <source>
        <strain evidence="4 5">KCTC 42856</strain>
    </source>
</reference>
<dbReference type="Pfam" id="PF13545">
    <property type="entry name" value="HTH_Crp_2"/>
    <property type="match status" value="1"/>
</dbReference>
<sequence length="258" mass="28271">MPPPPPVPSGALPTPAVPLPAGETIVSSPLAERLIDWTPLFSGHVLADDARQLLNSLVGLRAFRQGAAIFRQGQMATHLYAVCQGTAGLGRNRLGRADVLMQSFQLRRPVSPGQWLDLHTAWLGQAHDLDACALTTPTVVLEWPLHLARDFLASRCAPALSLLQAMAGQVRLCNSDLHDVLSKDALRRVAAWLMRCAGAHTVFQMQERKRDVAAQLSVSPETFSRMMRQLEKRGLVQVDGYHITLLDRIALIRLTGDT</sequence>
<dbReference type="SUPFAM" id="SSF46785">
    <property type="entry name" value="Winged helix' DNA-binding domain"/>
    <property type="match status" value="1"/>
</dbReference>
<dbReference type="Proteomes" id="UP000060699">
    <property type="component" value="Chromosome"/>
</dbReference>
<evidence type="ECO:0000256" key="1">
    <source>
        <dbReference type="ARBA" id="ARBA00023015"/>
    </source>
</evidence>
<gene>
    <name evidence="4" type="ORF">RD2015_3966</name>
</gene>
<dbReference type="SUPFAM" id="SSF51206">
    <property type="entry name" value="cAMP-binding domain-like"/>
    <property type="match status" value="1"/>
</dbReference>
<dbReference type="PATRIC" id="fig|76731.3.peg.4060"/>
<evidence type="ECO:0000256" key="3">
    <source>
        <dbReference type="ARBA" id="ARBA00023163"/>
    </source>
</evidence>
<dbReference type="AlphaFoldDB" id="A0A0U3NJ36"/>
<keyword evidence="1" id="KW-0805">Transcription regulation</keyword>
<keyword evidence="5" id="KW-1185">Reference proteome</keyword>
<dbReference type="Gene3D" id="1.10.10.10">
    <property type="entry name" value="Winged helix-like DNA-binding domain superfamily/Winged helix DNA-binding domain"/>
    <property type="match status" value="1"/>
</dbReference>
<dbReference type="EMBL" id="CP013729">
    <property type="protein sequence ID" value="ALV08416.1"/>
    <property type="molecule type" value="Genomic_DNA"/>
</dbReference>
<evidence type="ECO:0000313" key="4">
    <source>
        <dbReference type="EMBL" id="ALV08416.1"/>
    </source>
</evidence>
<proteinExistence type="predicted"/>
<keyword evidence="3" id="KW-0804">Transcription</keyword>
<evidence type="ECO:0000313" key="5">
    <source>
        <dbReference type="Proteomes" id="UP000060699"/>
    </source>
</evidence>